<dbReference type="InterPro" id="IPR003661">
    <property type="entry name" value="HisK_dim/P_dom"/>
</dbReference>
<dbReference type="EC" id="2.7.13.3" evidence="2"/>
<dbReference type="PROSITE" id="PS50109">
    <property type="entry name" value="HIS_KIN"/>
    <property type="match status" value="1"/>
</dbReference>
<evidence type="ECO:0000259" key="9">
    <source>
        <dbReference type="PROSITE" id="PS50109"/>
    </source>
</evidence>
<dbReference type="Proteomes" id="UP000248857">
    <property type="component" value="Unassembled WGS sequence"/>
</dbReference>
<dbReference type="Pfam" id="PF25487">
    <property type="entry name" value="ETR1_N"/>
    <property type="match status" value="1"/>
</dbReference>
<gene>
    <name evidence="12" type="primary">cph1_4</name>
    <name evidence="12" type="ORF">C1752_00550</name>
</gene>
<dbReference type="InterPro" id="IPR036097">
    <property type="entry name" value="HisK_dim/P_sf"/>
</dbReference>
<name>A0A2W1JNS2_9CYAN</name>
<dbReference type="CDD" id="cd00082">
    <property type="entry name" value="HisKA"/>
    <property type="match status" value="1"/>
</dbReference>
<evidence type="ECO:0000259" key="11">
    <source>
        <dbReference type="PROSITE" id="PS50113"/>
    </source>
</evidence>
<feature type="domain" description="PAC" evidence="11">
    <location>
        <begin position="223"/>
        <end position="275"/>
    </location>
</feature>
<feature type="transmembrane region" description="Helical" evidence="8">
    <location>
        <begin position="62"/>
        <end position="84"/>
    </location>
</feature>
<dbReference type="Gene3D" id="3.30.450.20">
    <property type="entry name" value="PAS domain"/>
    <property type="match status" value="3"/>
</dbReference>
<reference evidence="12 13" key="1">
    <citation type="journal article" date="2018" name="Sci. Rep.">
        <title>A novel species of the marine cyanobacterium Acaryochloris with a unique pigment content and lifestyle.</title>
        <authorList>
            <person name="Partensky F."/>
            <person name="Six C."/>
            <person name="Ratin M."/>
            <person name="Garczarek L."/>
            <person name="Vaulot D."/>
            <person name="Probert I."/>
            <person name="Calteau A."/>
            <person name="Gourvil P."/>
            <person name="Marie D."/>
            <person name="Grebert T."/>
            <person name="Bouchier C."/>
            <person name="Le Panse S."/>
            <person name="Gachenot M."/>
            <person name="Rodriguez F."/>
            <person name="Garrido J.L."/>
        </authorList>
    </citation>
    <scope>NUCLEOTIDE SEQUENCE [LARGE SCALE GENOMIC DNA]</scope>
    <source>
        <strain evidence="12 13">RCC1774</strain>
    </source>
</reference>
<dbReference type="PRINTS" id="PR00344">
    <property type="entry name" value="BCTRLSENSOR"/>
</dbReference>
<dbReference type="Pfam" id="PF08447">
    <property type="entry name" value="PAS_3"/>
    <property type="match status" value="2"/>
</dbReference>
<dbReference type="SMART" id="SM00388">
    <property type="entry name" value="HisKA"/>
    <property type="match status" value="1"/>
</dbReference>
<feature type="coiled-coil region" evidence="7">
    <location>
        <begin position="266"/>
        <end position="311"/>
    </location>
</feature>
<dbReference type="InterPro" id="IPR058544">
    <property type="entry name" value="ETR1_N"/>
</dbReference>
<evidence type="ECO:0000256" key="8">
    <source>
        <dbReference type="SAM" id="Phobius"/>
    </source>
</evidence>
<dbReference type="InterPro" id="IPR035965">
    <property type="entry name" value="PAS-like_dom_sf"/>
</dbReference>
<dbReference type="InterPro" id="IPR052162">
    <property type="entry name" value="Sensor_kinase/Photoreceptor"/>
</dbReference>
<keyword evidence="7" id="KW-0175">Coiled coil</keyword>
<keyword evidence="8" id="KW-1133">Transmembrane helix</keyword>
<keyword evidence="4 12" id="KW-0808">Transferase</keyword>
<evidence type="ECO:0000256" key="4">
    <source>
        <dbReference type="ARBA" id="ARBA00022679"/>
    </source>
</evidence>
<feature type="transmembrane region" description="Helical" evidence="8">
    <location>
        <begin position="29"/>
        <end position="50"/>
    </location>
</feature>
<evidence type="ECO:0000313" key="13">
    <source>
        <dbReference type="Proteomes" id="UP000248857"/>
    </source>
</evidence>
<dbReference type="SUPFAM" id="SSF55785">
    <property type="entry name" value="PYP-like sensor domain (PAS domain)"/>
    <property type="match status" value="3"/>
</dbReference>
<feature type="domain" description="PAS" evidence="10">
    <location>
        <begin position="467"/>
        <end position="539"/>
    </location>
</feature>
<comment type="catalytic activity">
    <reaction evidence="1">
        <text>ATP + protein L-histidine = ADP + protein N-phospho-L-histidine.</text>
        <dbReference type="EC" id="2.7.13.3"/>
    </reaction>
</comment>
<dbReference type="InterPro" id="IPR013655">
    <property type="entry name" value="PAS_fold_3"/>
</dbReference>
<dbReference type="EMBL" id="PQWO01000001">
    <property type="protein sequence ID" value="PZD74990.1"/>
    <property type="molecule type" value="Genomic_DNA"/>
</dbReference>
<dbReference type="InterPro" id="IPR000014">
    <property type="entry name" value="PAS"/>
</dbReference>
<feature type="domain" description="PAS" evidence="10">
    <location>
        <begin position="149"/>
        <end position="219"/>
    </location>
</feature>
<keyword evidence="8" id="KW-0472">Membrane</keyword>
<dbReference type="PROSITE" id="PS50113">
    <property type="entry name" value="PAC"/>
    <property type="match status" value="3"/>
</dbReference>
<feature type="domain" description="PAS" evidence="10">
    <location>
        <begin position="301"/>
        <end position="372"/>
    </location>
</feature>
<dbReference type="InterPro" id="IPR036890">
    <property type="entry name" value="HATPase_C_sf"/>
</dbReference>
<keyword evidence="13" id="KW-1185">Reference proteome</keyword>
<feature type="domain" description="Histidine kinase" evidence="9">
    <location>
        <begin position="614"/>
        <end position="827"/>
    </location>
</feature>
<keyword evidence="5" id="KW-0418">Kinase</keyword>
<dbReference type="GO" id="GO:0000155">
    <property type="term" value="F:phosphorelay sensor kinase activity"/>
    <property type="evidence" value="ECO:0007669"/>
    <property type="project" value="InterPro"/>
</dbReference>
<dbReference type="SUPFAM" id="SSF47384">
    <property type="entry name" value="Homodimeric domain of signal transducing histidine kinase"/>
    <property type="match status" value="1"/>
</dbReference>
<dbReference type="FunFam" id="3.30.565.10:FF:000006">
    <property type="entry name" value="Sensor histidine kinase WalK"/>
    <property type="match status" value="1"/>
</dbReference>
<evidence type="ECO:0000256" key="2">
    <source>
        <dbReference type="ARBA" id="ARBA00012438"/>
    </source>
</evidence>
<dbReference type="Pfam" id="PF02518">
    <property type="entry name" value="HATPase_c"/>
    <property type="match status" value="1"/>
</dbReference>
<dbReference type="PANTHER" id="PTHR43304">
    <property type="entry name" value="PHYTOCHROME-LIKE PROTEIN CPH1"/>
    <property type="match status" value="1"/>
</dbReference>
<evidence type="ECO:0000256" key="1">
    <source>
        <dbReference type="ARBA" id="ARBA00000085"/>
    </source>
</evidence>
<sequence>MLDTSYSPSFFIPHGHCYLWKPELVGLHVISDALVAIAYFSIPCMLVYFVYQRKDLMYSRVFVLFGAFILACGTTHLLEIWTLWNPDYWISGFAKAVTAIISVMTAIQLLFVVPQALALKSPAELEKVNRALTFSMAERQRIEAELTDSQQLFQNAFDYAPIGKALVDLDGSWLKVNSALCELTGYSEAELLQTTFQAITHPEDLDKDLNYVQHMFLGEISRYEMEKRYFHKDGQVIWALLSVSTVYGPEGHPQYFVSQIQDITARKQYEADLQILNEDLEARIQERTADLEQTYIRLQESQAEYQDLYENAPDMYVSVDAESKKILRCNQTLTNALGYTKTEILDRRIFDVYHPACLPDVEVAFQQFVQTGRVQDAQLQLQRKDGSQMDVSLNVHAIRDQQGQVVQSRSSWRDITVRKQLERQLQQAKEDLENRVKERTQELLTANQLLQQEVQDRRQAEASLKQSQEQLELALEASGAAWWNWDIETGALNLSPQYFTMLGYTDQQGKGNYLTWENLVHPDDLPWVQNILAAHLKDASTPYAFDYRMLTESGAWKWIANLGKVVERDGQNQPSRMAGVHLDISDRKAVEEELHQLNHELSRSNQELGQFAYVASHDLQEPLRKIKSFTELLFKRYPGEGDEKAERYMNHIMDGTSRMQVLIRDLLTYSRVGRAELNVQPTDLNTILADIQSDLTHIITERQVQIESQPLPTLPADPSQMRQLFQNLVSNAIKYCQAEIPKIQIRAVQSDAIWTFSVQDNGIGIAPEYADRIFIIFQRLHNREAYSGTGIGLAVCKKIIERHGGKIWLSESSEPGATFMFTLSTQRKLDSHHQEVTLAAVEVSA</sequence>
<dbReference type="SUPFAM" id="SSF55874">
    <property type="entry name" value="ATPase domain of HSP90 chaperone/DNA topoisomerase II/histidine kinase"/>
    <property type="match status" value="1"/>
</dbReference>
<dbReference type="OrthoDB" id="475707at2"/>
<dbReference type="AlphaFoldDB" id="A0A2W1JNS2"/>
<dbReference type="Gene3D" id="3.30.565.10">
    <property type="entry name" value="Histidine kinase-like ATPase, C-terminal domain"/>
    <property type="match status" value="1"/>
</dbReference>
<dbReference type="Gene3D" id="1.10.287.130">
    <property type="match status" value="1"/>
</dbReference>
<evidence type="ECO:0000256" key="6">
    <source>
        <dbReference type="ARBA" id="ARBA00023012"/>
    </source>
</evidence>
<keyword evidence="6" id="KW-0902">Two-component regulatory system</keyword>
<evidence type="ECO:0000313" key="12">
    <source>
        <dbReference type="EMBL" id="PZD74990.1"/>
    </source>
</evidence>
<dbReference type="CDD" id="cd00130">
    <property type="entry name" value="PAS"/>
    <property type="match status" value="3"/>
</dbReference>
<dbReference type="RefSeq" id="WP_110984507.1">
    <property type="nucleotide sequence ID" value="NZ_CAWNWM010000001.1"/>
</dbReference>
<dbReference type="PROSITE" id="PS50112">
    <property type="entry name" value="PAS"/>
    <property type="match status" value="3"/>
</dbReference>
<dbReference type="NCBIfam" id="TIGR00229">
    <property type="entry name" value="sensory_box"/>
    <property type="match status" value="3"/>
</dbReference>
<dbReference type="InterPro" id="IPR003594">
    <property type="entry name" value="HATPase_dom"/>
</dbReference>
<feature type="domain" description="PAC" evidence="11">
    <location>
        <begin position="375"/>
        <end position="427"/>
    </location>
</feature>
<feature type="coiled-coil region" evidence="7">
    <location>
        <begin position="418"/>
        <end position="477"/>
    </location>
</feature>
<dbReference type="InterPro" id="IPR005467">
    <property type="entry name" value="His_kinase_dom"/>
</dbReference>
<keyword evidence="3" id="KW-0597">Phosphoprotein</keyword>
<dbReference type="SMART" id="SM00086">
    <property type="entry name" value="PAC"/>
    <property type="match status" value="3"/>
</dbReference>
<accession>A0A2W1JNS2</accession>
<dbReference type="Pfam" id="PF13426">
    <property type="entry name" value="PAS_9"/>
    <property type="match status" value="1"/>
</dbReference>
<dbReference type="InterPro" id="IPR001610">
    <property type="entry name" value="PAC"/>
</dbReference>
<dbReference type="PANTHER" id="PTHR43304:SF1">
    <property type="entry name" value="PAC DOMAIN-CONTAINING PROTEIN"/>
    <property type="match status" value="1"/>
</dbReference>
<evidence type="ECO:0000259" key="10">
    <source>
        <dbReference type="PROSITE" id="PS50112"/>
    </source>
</evidence>
<feature type="domain" description="PAC" evidence="11">
    <location>
        <begin position="543"/>
        <end position="596"/>
    </location>
</feature>
<keyword evidence="8" id="KW-0812">Transmembrane</keyword>
<dbReference type="InterPro" id="IPR000700">
    <property type="entry name" value="PAS-assoc_C"/>
</dbReference>
<protein>
    <recommendedName>
        <fullName evidence="2">histidine kinase</fullName>
        <ecNumber evidence="2">2.7.13.3</ecNumber>
    </recommendedName>
</protein>
<evidence type="ECO:0000256" key="3">
    <source>
        <dbReference type="ARBA" id="ARBA00022553"/>
    </source>
</evidence>
<dbReference type="InterPro" id="IPR004358">
    <property type="entry name" value="Sig_transdc_His_kin-like_C"/>
</dbReference>
<dbReference type="SMART" id="SM00091">
    <property type="entry name" value="PAS"/>
    <property type="match status" value="3"/>
</dbReference>
<proteinExistence type="predicted"/>
<evidence type="ECO:0000256" key="7">
    <source>
        <dbReference type="SAM" id="Coils"/>
    </source>
</evidence>
<comment type="caution">
    <text evidence="12">The sequence shown here is derived from an EMBL/GenBank/DDBJ whole genome shotgun (WGS) entry which is preliminary data.</text>
</comment>
<evidence type="ECO:0000256" key="5">
    <source>
        <dbReference type="ARBA" id="ARBA00022777"/>
    </source>
</evidence>
<dbReference type="Pfam" id="PF00512">
    <property type="entry name" value="HisKA"/>
    <property type="match status" value="1"/>
</dbReference>
<dbReference type="SMART" id="SM00387">
    <property type="entry name" value="HATPase_c"/>
    <property type="match status" value="1"/>
</dbReference>
<organism evidence="12 13">
    <name type="scientific">Acaryochloris thomasi RCC1774</name>
    <dbReference type="NCBI Taxonomy" id="1764569"/>
    <lineage>
        <taxon>Bacteria</taxon>
        <taxon>Bacillati</taxon>
        <taxon>Cyanobacteriota</taxon>
        <taxon>Cyanophyceae</taxon>
        <taxon>Acaryochloridales</taxon>
        <taxon>Acaryochloridaceae</taxon>
        <taxon>Acaryochloris</taxon>
        <taxon>Acaryochloris thomasi</taxon>
    </lineage>
</organism>